<evidence type="ECO:0000313" key="7">
    <source>
        <dbReference type="Proteomes" id="UP000182063"/>
    </source>
</evidence>
<keyword evidence="2" id="KW-0479">Metal-binding</keyword>
<keyword evidence="5" id="KW-1284">Encapsulin nanocompartment</keyword>
<evidence type="ECO:0000256" key="1">
    <source>
        <dbReference type="ARBA" id="ARBA00022434"/>
    </source>
</evidence>
<evidence type="ECO:0000256" key="4">
    <source>
        <dbReference type="ARBA" id="ARBA00033738"/>
    </source>
</evidence>
<reference evidence="7" key="1">
    <citation type="submission" date="2016-11" db="EMBL/GenBank/DDBJ databases">
        <title>Complete Genome Sequence of alachlor-degrading Sphingomonas sp. strain JJ-A5.</title>
        <authorList>
            <person name="Lee H."/>
            <person name="Ka J.-O."/>
        </authorList>
    </citation>
    <scope>NUCLEOTIDE SEQUENCE [LARGE SCALE GENOMIC DNA]</scope>
    <source>
        <strain evidence="7">JJ-A5</strain>
    </source>
</reference>
<keyword evidence="3" id="KW-0408">Iron</keyword>
<dbReference type="GO" id="GO:0140737">
    <property type="term" value="C:encapsulin nanocompartment"/>
    <property type="evidence" value="ECO:0007669"/>
    <property type="project" value="UniProtKB-SubCell"/>
</dbReference>
<gene>
    <name evidence="6" type="ORF">BSL82_14110</name>
</gene>
<accession>A0A1L3ZXC0</accession>
<proteinExistence type="predicted"/>
<keyword evidence="7" id="KW-1185">Reference proteome</keyword>
<evidence type="ECO:0000313" key="6">
    <source>
        <dbReference type="EMBL" id="API60282.1"/>
    </source>
</evidence>
<dbReference type="Proteomes" id="UP000182063">
    <property type="component" value="Chromosome"/>
</dbReference>
<dbReference type="GO" id="GO:0006879">
    <property type="term" value="P:intracellular iron ion homeostasis"/>
    <property type="evidence" value="ECO:0007669"/>
    <property type="project" value="UniProtKB-KW"/>
</dbReference>
<dbReference type="InterPro" id="IPR009078">
    <property type="entry name" value="Ferritin-like_SF"/>
</dbReference>
<dbReference type="EMBL" id="CP018221">
    <property type="protein sequence ID" value="API60282.1"/>
    <property type="molecule type" value="Genomic_DNA"/>
</dbReference>
<name>A0A1L3ZXC0_9SPHN</name>
<organism evidence="6 7">
    <name type="scientific">Tardibacter chloracetimidivorans</name>
    <dbReference type="NCBI Taxonomy" id="1921510"/>
    <lineage>
        <taxon>Bacteria</taxon>
        <taxon>Pseudomonadati</taxon>
        <taxon>Pseudomonadota</taxon>
        <taxon>Alphaproteobacteria</taxon>
        <taxon>Sphingomonadales</taxon>
        <taxon>Sphingomonadaceae</taxon>
        <taxon>Tardibacter</taxon>
    </lineage>
</organism>
<evidence type="ECO:0000256" key="2">
    <source>
        <dbReference type="ARBA" id="ARBA00022723"/>
    </source>
</evidence>
<dbReference type="GO" id="GO:0046872">
    <property type="term" value="F:metal ion binding"/>
    <property type="evidence" value="ECO:0007669"/>
    <property type="project" value="UniProtKB-KW"/>
</dbReference>
<evidence type="ECO:0000256" key="5">
    <source>
        <dbReference type="ARBA" id="ARBA00033787"/>
    </source>
</evidence>
<protein>
    <submittedName>
        <fullName evidence="6">Ferritin</fullName>
    </submittedName>
</protein>
<evidence type="ECO:0000256" key="3">
    <source>
        <dbReference type="ARBA" id="ARBA00023004"/>
    </source>
</evidence>
<comment type="subcellular location">
    <subcellularLocation>
        <location evidence="4">Encapsulin nanocompartment</location>
    </subcellularLocation>
</comment>
<dbReference type="OrthoDB" id="9796238at2"/>
<dbReference type="KEGG" id="sphj:BSL82_14110"/>
<keyword evidence="1" id="KW-0409">Iron storage</keyword>
<dbReference type="Pfam" id="PF22277">
    <property type="entry name" value="EncFtn-like"/>
    <property type="match status" value="1"/>
</dbReference>
<dbReference type="Gene3D" id="6.10.140.1960">
    <property type="match status" value="1"/>
</dbReference>
<dbReference type="SUPFAM" id="SSF47240">
    <property type="entry name" value="Ferritin-like"/>
    <property type="match status" value="1"/>
</dbReference>
<dbReference type="RefSeq" id="WP_072597978.1">
    <property type="nucleotide sequence ID" value="NZ_CP018221.1"/>
</dbReference>
<dbReference type="InterPro" id="IPR054581">
    <property type="entry name" value="EncFtn-like"/>
</dbReference>
<sequence length="100" mass="11913">MSSEGLHAPRERLSKETLAMHQAITSLMEELEATDWYRQRADDCDDAELKEILLHNMREEIEHAAMALEWLRRRNPDFDRQLRTYLFTEGDITRIEEAHD</sequence>
<dbReference type="AlphaFoldDB" id="A0A1L3ZXC0"/>